<gene>
    <name evidence="2" type="ORF">ACFFJK_10125</name>
</gene>
<name>A0ABV6FFS1_9BURK</name>
<dbReference type="Proteomes" id="UP001589773">
    <property type="component" value="Unassembled WGS sequence"/>
</dbReference>
<evidence type="ECO:0000259" key="1">
    <source>
        <dbReference type="Pfam" id="PF04738"/>
    </source>
</evidence>
<dbReference type="Pfam" id="PF04738">
    <property type="entry name" value="Lant_dehydr_N"/>
    <property type="match status" value="1"/>
</dbReference>
<dbReference type="InterPro" id="IPR006827">
    <property type="entry name" value="Lant_deHydtase_N"/>
</dbReference>
<sequence length="826" mass="93214">MIVPYLVARINNVPLDALAALTASQEVEAAAVAIVALRRRLADMQADVCDTLFRLASTDEVRYRELIDLKRRIFKGADLGDMLARHASLLARYPDLYDWHRAAAALVERERAFESLFAQTLEDGRRAARVLARAPNFLTALGFTRGQVLDAARAYADGIAVTDKKALNDEETIIRYLTRAIVKVSPFSSFTSVGFVPLRSGGEGGDTLVSSGGLADCFGLDRSAILKLFERFVLKHHRHWRYRLTSNAHVVDGTDYAYLFTDRAEVYPYRTGFAKSVLRDRSLYAAADSSDWLDWSTLEARLGQQVDKPALLARLVGAGVLHYAPRLDDQRRDMLADFLALAEDLAARDAAVLPALAPLRGIAGAFAALGRTEPAGWPALQDQIHQGFHALAEHLDCPLVKATGMLYHDSFIPALSPLRQEPIARFATQLHEFIAHYLGPNFNTGFSDQLLQRVRAAMAGREPLSVFAFHELVQRELAATTDDPSKSSQMRPVIDLFDEIWARRGEDEIELAAAPPAEGARSMAFAAYGHVQDGTFILNNIDSGFLRCYSRFFTFTEDPAVLEECRAAYEGYLEHAYDFHDTCGFNTGRRPRICARRVWLQPAAEQAPDDVLLADLRVDWPTAAAYPRLLDGRSGRPAPLRHTGLFVKELYPRILELLLRLNMADEPSYFAFRFALHKMLADAGLDEMVRIPRIRYRDLVLSRAQWWIPREQLPQRRASESTLQFFRRLDDWRRAHGLPQQAFVRRHTDKPLERDISNMKKPLFIDFSSPLMIRMIGRVFSTDFDVLSLEEMLPDQQHAFASDGARRYASEILFEHASTESFRRNT</sequence>
<feature type="domain" description="Lantibiotic dehydratase N-terminal" evidence="1">
    <location>
        <begin position="586"/>
        <end position="753"/>
    </location>
</feature>
<reference evidence="2 3" key="1">
    <citation type="submission" date="2024-09" db="EMBL/GenBank/DDBJ databases">
        <authorList>
            <person name="Sun Q."/>
            <person name="Mori K."/>
        </authorList>
    </citation>
    <scope>NUCLEOTIDE SEQUENCE [LARGE SCALE GENOMIC DNA]</scope>
    <source>
        <strain evidence="2 3">CCM 7792</strain>
    </source>
</reference>
<keyword evidence="3" id="KW-1185">Reference proteome</keyword>
<dbReference type="EMBL" id="JBHLWP010000010">
    <property type="protein sequence ID" value="MFC0252246.1"/>
    <property type="molecule type" value="Genomic_DNA"/>
</dbReference>
<dbReference type="RefSeq" id="WP_379679013.1">
    <property type="nucleotide sequence ID" value="NZ_JBHLWP010000010.1"/>
</dbReference>
<organism evidence="2 3">
    <name type="scientific">Massilia consociata</name>
    <dbReference type="NCBI Taxonomy" id="760117"/>
    <lineage>
        <taxon>Bacteria</taxon>
        <taxon>Pseudomonadati</taxon>
        <taxon>Pseudomonadota</taxon>
        <taxon>Betaproteobacteria</taxon>
        <taxon>Burkholderiales</taxon>
        <taxon>Oxalobacteraceae</taxon>
        <taxon>Telluria group</taxon>
        <taxon>Massilia</taxon>
    </lineage>
</organism>
<evidence type="ECO:0000313" key="2">
    <source>
        <dbReference type="EMBL" id="MFC0252246.1"/>
    </source>
</evidence>
<protein>
    <submittedName>
        <fullName evidence="2">Lantibiotic dehydratase</fullName>
    </submittedName>
</protein>
<evidence type="ECO:0000313" key="3">
    <source>
        <dbReference type="Proteomes" id="UP001589773"/>
    </source>
</evidence>
<comment type="caution">
    <text evidence="2">The sequence shown here is derived from an EMBL/GenBank/DDBJ whole genome shotgun (WGS) entry which is preliminary data.</text>
</comment>
<proteinExistence type="predicted"/>
<accession>A0ABV6FFS1</accession>